<gene>
    <name evidence="1" type="ORF">METZ01_LOCUS210421</name>
</gene>
<reference evidence="1" key="1">
    <citation type="submission" date="2018-05" db="EMBL/GenBank/DDBJ databases">
        <authorList>
            <person name="Lanie J.A."/>
            <person name="Ng W.-L."/>
            <person name="Kazmierczak K.M."/>
            <person name="Andrzejewski T.M."/>
            <person name="Davidsen T.M."/>
            <person name="Wayne K.J."/>
            <person name="Tettelin H."/>
            <person name="Glass J.I."/>
            <person name="Rusch D."/>
            <person name="Podicherti R."/>
            <person name="Tsui H.-C.T."/>
            <person name="Winkler M.E."/>
        </authorList>
    </citation>
    <scope>NUCLEOTIDE SEQUENCE</scope>
</reference>
<name>A0A382F662_9ZZZZ</name>
<accession>A0A382F662</accession>
<organism evidence="1">
    <name type="scientific">marine metagenome</name>
    <dbReference type="NCBI Taxonomy" id="408172"/>
    <lineage>
        <taxon>unclassified sequences</taxon>
        <taxon>metagenomes</taxon>
        <taxon>ecological metagenomes</taxon>
    </lineage>
</organism>
<evidence type="ECO:0000313" key="1">
    <source>
        <dbReference type="EMBL" id="SVB57567.1"/>
    </source>
</evidence>
<proteinExistence type="predicted"/>
<protein>
    <submittedName>
        <fullName evidence="1">Uncharacterized protein</fullName>
    </submittedName>
</protein>
<sequence length="45" mass="4907">MSGIKMEWHPQMATPLSTATTNVAGKLAWDSQLVDDGSWTTQTVD</sequence>
<dbReference type="AlphaFoldDB" id="A0A382F662"/>
<dbReference type="EMBL" id="UINC01047820">
    <property type="protein sequence ID" value="SVB57567.1"/>
    <property type="molecule type" value="Genomic_DNA"/>
</dbReference>